<evidence type="ECO:0000256" key="7">
    <source>
        <dbReference type="SAM" id="Phobius"/>
    </source>
</evidence>
<feature type="transmembrane region" description="Helical" evidence="7">
    <location>
        <begin position="159"/>
        <end position="179"/>
    </location>
</feature>
<evidence type="ECO:0000256" key="4">
    <source>
        <dbReference type="ARBA" id="ARBA00022989"/>
    </source>
</evidence>
<evidence type="ECO:0000256" key="5">
    <source>
        <dbReference type="ARBA" id="ARBA00023136"/>
    </source>
</evidence>
<reference evidence="9" key="1">
    <citation type="submission" date="2016-10" db="EMBL/GenBank/DDBJ databases">
        <title>Genome sequence of Streptomyces mangrovisoli MUSC 149.</title>
        <authorList>
            <person name="Lee L.-H."/>
            <person name="Ser H.-L."/>
        </authorList>
    </citation>
    <scope>NUCLEOTIDE SEQUENCE [LARGE SCALE GENOMIC DNA]</scope>
    <source>
        <strain evidence="9">MUSC 149</strain>
    </source>
</reference>
<dbReference type="InterPro" id="IPR049453">
    <property type="entry name" value="Memb_transporter_dom"/>
</dbReference>
<keyword evidence="5 7" id="KW-0472">Membrane</keyword>
<proteinExistence type="inferred from homology"/>
<evidence type="ECO:0000313" key="9">
    <source>
        <dbReference type="EMBL" id="OIJ68570.1"/>
    </source>
</evidence>
<evidence type="ECO:0000256" key="6">
    <source>
        <dbReference type="ARBA" id="ARBA00043993"/>
    </source>
</evidence>
<comment type="similarity">
    <text evidence="6">Belongs to the YccS/YhfK family.</text>
</comment>
<dbReference type="GO" id="GO:0005886">
    <property type="term" value="C:plasma membrane"/>
    <property type="evidence" value="ECO:0007669"/>
    <property type="project" value="UniProtKB-SubCell"/>
</dbReference>
<feature type="domain" description="Integral membrane bound transporter" evidence="8">
    <location>
        <begin position="323"/>
        <end position="448"/>
    </location>
</feature>
<evidence type="ECO:0000313" key="10">
    <source>
        <dbReference type="Proteomes" id="UP000034196"/>
    </source>
</evidence>
<keyword evidence="4 7" id="KW-1133">Transmembrane helix</keyword>
<dbReference type="STRING" id="1428628.WN71_007215"/>
<dbReference type="Pfam" id="PF13515">
    <property type="entry name" value="FUSC_2"/>
    <property type="match status" value="1"/>
</dbReference>
<organism evidence="9 10">
    <name type="scientific">Streptomyces mangrovisoli</name>
    <dbReference type="NCBI Taxonomy" id="1428628"/>
    <lineage>
        <taxon>Bacteria</taxon>
        <taxon>Bacillati</taxon>
        <taxon>Actinomycetota</taxon>
        <taxon>Actinomycetes</taxon>
        <taxon>Kitasatosporales</taxon>
        <taxon>Streptomycetaceae</taxon>
        <taxon>Streptomyces</taxon>
    </lineage>
</organism>
<evidence type="ECO:0000256" key="1">
    <source>
        <dbReference type="ARBA" id="ARBA00004651"/>
    </source>
</evidence>
<name>A0A1J4P2X7_9ACTN</name>
<evidence type="ECO:0000259" key="8">
    <source>
        <dbReference type="Pfam" id="PF13515"/>
    </source>
</evidence>
<dbReference type="AlphaFoldDB" id="A0A1J4P2X7"/>
<dbReference type="PANTHER" id="PTHR30509:SF9">
    <property type="entry name" value="MULTIDRUG RESISTANCE PROTEIN MDTO"/>
    <property type="match status" value="1"/>
</dbReference>
<dbReference type="PANTHER" id="PTHR30509">
    <property type="entry name" value="P-HYDROXYBENZOIC ACID EFFLUX PUMP SUBUNIT-RELATED"/>
    <property type="match status" value="1"/>
</dbReference>
<evidence type="ECO:0000256" key="2">
    <source>
        <dbReference type="ARBA" id="ARBA00022475"/>
    </source>
</evidence>
<evidence type="ECO:0000256" key="3">
    <source>
        <dbReference type="ARBA" id="ARBA00022692"/>
    </source>
</evidence>
<keyword evidence="10" id="KW-1185">Reference proteome</keyword>
<keyword evidence="2" id="KW-1003">Cell membrane</keyword>
<gene>
    <name evidence="9" type="ORF">WN71_007215</name>
</gene>
<protein>
    <recommendedName>
        <fullName evidence="8">Integral membrane bound transporter domain-containing protein</fullName>
    </recommendedName>
</protein>
<comment type="subcellular location">
    <subcellularLocation>
        <location evidence="1">Cell membrane</location>
        <topology evidence="1">Multi-pass membrane protein</topology>
    </subcellularLocation>
</comment>
<accession>A0A1J4P2X7</accession>
<dbReference type="Proteomes" id="UP000034196">
    <property type="component" value="Unassembled WGS sequence"/>
</dbReference>
<dbReference type="RefSeq" id="WP_046585106.1">
    <property type="nucleotide sequence ID" value="NZ_LAVA02000015.1"/>
</dbReference>
<feature type="transmembrane region" description="Helical" evidence="7">
    <location>
        <begin position="436"/>
        <end position="454"/>
    </location>
</feature>
<keyword evidence="3 7" id="KW-0812">Transmembrane</keyword>
<sequence length="560" mass="58029">MSRPTRTPAAPLVRRLPLIGALRLGRPSDIWFKPALSVVASVAPPNLALVALGRLDLAMYTMAGSLCALYAHQRPYAARARTLARVVAGMVGGLAVALVAASLTTNAAVLVAVGALLAAAHKALCDATRLGPPGNVVLTFISSAALFVPQSLGQVPGHLLLALATGGWAWLVGMAPGLLRPHGPERRATAHALNTAAAHADTHPTGADHARTRAAAAAAVQAAWQTLLSTGTRSARTRRALERLVVRAEVALAAPADTDPALLRRWARELVGTGPVPDVADLPESAAELLGVDAELARPASPLRARLGAVAPIAVRTLLGCALAGYVSLALGVGRPYWALVTAASLYQANVTLTWNRGVQRVVGNLLGVLVFAVIAPVAHLHALLLVLFCVALNFGAEALVGRNYWLGSVCVTPMALLITEFAHVQDPGELITERVLDTFVGALVGILAAIAVTNRRAGDRIGHALTAADRAREATARLLAEPAPSPAALAAAHRALATALADLRATADAASGEWWQRALPHERVVLAEQSGHRTLAATVRRQGLCSPAAGATRTEGVRP</sequence>
<feature type="transmembrane region" description="Helical" evidence="7">
    <location>
        <begin position="313"/>
        <end position="333"/>
    </location>
</feature>
<feature type="transmembrane region" description="Helical" evidence="7">
    <location>
        <begin position="405"/>
        <end position="424"/>
    </location>
</feature>
<dbReference type="EMBL" id="LAVA02000015">
    <property type="protein sequence ID" value="OIJ68570.1"/>
    <property type="molecule type" value="Genomic_DNA"/>
</dbReference>
<feature type="transmembrane region" description="Helical" evidence="7">
    <location>
        <begin position="366"/>
        <end position="393"/>
    </location>
</feature>
<feature type="transmembrane region" description="Helical" evidence="7">
    <location>
        <begin position="83"/>
        <end position="101"/>
    </location>
</feature>
<comment type="caution">
    <text evidence="9">The sequence shown here is derived from an EMBL/GenBank/DDBJ whole genome shotgun (WGS) entry which is preliminary data.</text>
</comment>
<dbReference type="OrthoDB" id="5241538at2"/>